<dbReference type="InterPro" id="IPR003593">
    <property type="entry name" value="AAA+_ATPase"/>
</dbReference>
<comment type="similarity">
    <text evidence="1">Belongs to the ABC transporter superfamily.</text>
</comment>
<proteinExistence type="inferred from homology"/>
<feature type="domain" description="ABC transporter" evidence="7">
    <location>
        <begin position="23"/>
        <end position="263"/>
    </location>
</feature>
<dbReference type="GO" id="GO:0016887">
    <property type="term" value="F:ATP hydrolysis activity"/>
    <property type="evidence" value="ECO:0007669"/>
    <property type="project" value="InterPro"/>
</dbReference>
<evidence type="ECO:0000256" key="2">
    <source>
        <dbReference type="ARBA" id="ARBA00022448"/>
    </source>
</evidence>
<evidence type="ECO:0000313" key="9">
    <source>
        <dbReference type="Proteomes" id="UP000325161"/>
    </source>
</evidence>
<evidence type="ECO:0000256" key="6">
    <source>
        <dbReference type="SAM" id="MobiDB-lite"/>
    </source>
</evidence>
<evidence type="ECO:0000256" key="3">
    <source>
        <dbReference type="ARBA" id="ARBA00022475"/>
    </source>
</evidence>
<dbReference type="GO" id="GO:0005524">
    <property type="term" value="F:ATP binding"/>
    <property type="evidence" value="ECO:0007669"/>
    <property type="project" value="UniProtKB-KW"/>
</dbReference>
<dbReference type="CDD" id="cd10147">
    <property type="entry name" value="Wzt_C-like"/>
    <property type="match status" value="1"/>
</dbReference>
<evidence type="ECO:0000256" key="4">
    <source>
        <dbReference type="ARBA" id="ARBA00022741"/>
    </source>
</evidence>
<keyword evidence="3" id="KW-0472">Membrane</keyword>
<dbReference type="InterPro" id="IPR050683">
    <property type="entry name" value="Bact_Polysacc_Export_ATP-bd"/>
</dbReference>
<evidence type="ECO:0000259" key="7">
    <source>
        <dbReference type="PROSITE" id="PS50893"/>
    </source>
</evidence>
<sequence>MTTTLLHETPTADIEARRLTPVLRAIDLGKAYAPGRGKQVAMDRLLGRRGPPQEPRWVFRNISFDIARGEAIGIIGTNGAGKSTLLKLLTSTSLPSEGSVECNGEIAALLELGMGFHPDFTGRQNAYLAGQTQGRTYGQINEVIDHIREFAELGDYFDLPLRTYSSGMAVRLAFSVATAFRPDILVVDEALAVGDAYFQHKSFARIRQFLDEGTTLLFVSHDPSSIKSLCTRALLIGDGKLLLDSTPDDVLDFYNAMIAERTLANEKQTAPEDFNGRSGNGRARYDAVDLIAPRTGLVNQGIFRVGEPMTVRLTYTAHEQLDELVAGVLIKNRVGADAFGTNTWFLNIKDLGNKPGVPRTLDFVFDQLNLGPGSYSIATALHRDLDHLGESYDWWERAAIFTVVLPSVATHFIGTAALPLKVVLDPPGVIPAVPAPADPAAAQPLPPADPASADQAPG</sequence>
<dbReference type="PANTHER" id="PTHR46743:SF2">
    <property type="entry name" value="TEICHOIC ACIDS EXPORT ATP-BINDING PROTEIN TAGH"/>
    <property type="match status" value="1"/>
</dbReference>
<dbReference type="InterPro" id="IPR015860">
    <property type="entry name" value="ABC_transpr_TagH-like"/>
</dbReference>
<dbReference type="InterPro" id="IPR029439">
    <property type="entry name" value="Wzt_C"/>
</dbReference>
<keyword evidence="9" id="KW-1185">Reference proteome</keyword>
<keyword evidence="4" id="KW-0547">Nucleotide-binding</keyword>
<dbReference type="Gene3D" id="2.70.50.60">
    <property type="entry name" value="abc- transporter (atp binding component) like domain"/>
    <property type="match status" value="1"/>
</dbReference>
<dbReference type="Pfam" id="PF00005">
    <property type="entry name" value="ABC_tran"/>
    <property type="match status" value="1"/>
</dbReference>
<dbReference type="Gene3D" id="3.40.50.300">
    <property type="entry name" value="P-loop containing nucleotide triphosphate hydrolases"/>
    <property type="match status" value="1"/>
</dbReference>
<dbReference type="KEGG" id="pacr:FXN63_24330"/>
<protein>
    <submittedName>
        <fullName evidence="8">ABC transporter ATP-binding protein</fullName>
    </submittedName>
</protein>
<dbReference type="GO" id="GO:0140359">
    <property type="term" value="F:ABC-type transporter activity"/>
    <property type="evidence" value="ECO:0007669"/>
    <property type="project" value="InterPro"/>
</dbReference>
<dbReference type="SMART" id="SM00382">
    <property type="entry name" value="AAA"/>
    <property type="match status" value="1"/>
</dbReference>
<dbReference type="InterPro" id="IPR017871">
    <property type="entry name" value="ABC_transporter-like_CS"/>
</dbReference>
<dbReference type="InterPro" id="IPR027417">
    <property type="entry name" value="P-loop_NTPase"/>
</dbReference>
<reference evidence="8 9" key="1">
    <citation type="submission" date="2019-08" db="EMBL/GenBank/DDBJ databases">
        <title>Amphibian skin-associated Pigmentiphaga: genome sequence and occurrence across geography and hosts.</title>
        <authorList>
            <person name="Bletz M.C."/>
            <person name="Bunk B."/>
            <person name="Sproeer C."/>
            <person name="Biwer P."/>
            <person name="Reiter S."/>
            <person name="Rabemananjara F.C.E."/>
            <person name="Schulz S."/>
            <person name="Overmann J."/>
            <person name="Vences M."/>
        </authorList>
    </citation>
    <scope>NUCLEOTIDE SEQUENCE [LARGE SCALE GENOMIC DNA]</scope>
    <source>
        <strain evidence="8 9">Mada1488</strain>
    </source>
</reference>
<organism evidence="8 9">
    <name type="scientific">Pigmentiphaga aceris</name>
    <dbReference type="NCBI Taxonomy" id="1940612"/>
    <lineage>
        <taxon>Bacteria</taxon>
        <taxon>Pseudomonadati</taxon>
        <taxon>Pseudomonadota</taxon>
        <taxon>Betaproteobacteria</taxon>
        <taxon>Burkholderiales</taxon>
        <taxon>Alcaligenaceae</taxon>
        <taxon>Pigmentiphaga</taxon>
    </lineage>
</organism>
<gene>
    <name evidence="8" type="ORF">FXN63_24330</name>
</gene>
<dbReference type="SUPFAM" id="SSF52540">
    <property type="entry name" value="P-loop containing nucleoside triphosphate hydrolases"/>
    <property type="match status" value="1"/>
</dbReference>
<dbReference type="GO" id="GO:0016020">
    <property type="term" value="C:membrane"/>
    <property type="evidence" value="ECO:0007669"/>
    <property type="project" value="InterPro"/>
</dbReference>
<dbReference type="PROSITE" id="PS00211">
    <property type="entry name" value="ABC_TRANSPORTER_1"/>
    <property type="match status" value="1"/>
</dbReference>
<keyword evidence="3" id="KW-1003">Cell membrane</keyword>
<dbReference type="EMBL" id="CP043046">
    <property type="protein sequence ID" value="QEI08621.1"/>
    <property type="molecule type" value="Genomic_DNA"/>
</dbReference>
<dbReference type="PANTHER" id="PTHR46743">
    <property type="entry name" value="TEICHOIC ACIDS EXPORT ATP-BINDING PROTEIN TAGH"/>
    <property type="match status" value="1"/>
</dbReference>
<dbReference type="AlphaFoldDB" id="A0A5C0B6P4"/>
<keyword evidence="2" id="KW-0813">Transport</keyword>
<accession>A0A5C0B6P4</accession>
<name>A0A5C0B6P4_9BURK</name>
<dbReference type="Proteomes" id="UP000325161">
    <property type="component" value="Chromosome"/>
</dbReference>
<evidence type="ECO:0000256" key="5">
    <source>
        <dbReference type="ARBA" id="ARBA00022840"/>
    </source>
</evidence>
<evidence type="ECO:0000313" key="8">
    <source>
        <dbReference type="EMBL" id="QEI08621.1"/>
    </source>
</evidence>
<dbReference type="InterPro" id="IPR003439">
    <property type="entry name" value="ABC_transporter-like_ATP-bd"/>
</dbReference>
<dbReference type="OrthoDB" id="9778870at2"/>
<dbReference type="PROSITE" id="PS50893">
    <property type="entry name" value="ABC_TRANSPORTER_2"/>
    <property type="match status" value="1"/>
</dbReference>
<evidence type="ECO:0000256" key="1">
    <source>
        <dbReference type="ARBA" id="ARBA00005417"/>
    </source>
</evidence>
<keyword evidence="5 8" id="KW-0067">ATP-binding</keyword>
<dbReference type="Pfam" id="PF14524">
    <property type="entry name" value="Wzt_C"/>
    <property type="match status" value="1"/>
</dbReference>
<dbReference type="RefSeq" id="WP_148818092.1">
    <property type="nucleotide sequence ID" value="NZ_CP043046.1"/>
</dbReference>
<dbReference type="CDD" id="cd03220">
    <property type="entry name" value="ABC_KpsT_Wzt"/>
    <property type="match status" value="1"/>
</dbReference>
<feature type="region of interest" description="Disordered" evidence="6">
    <location>
        <begin position="435"/>
        <end position="458"/>
    </location>
</feature>